<evidence type="ECO:0000256" key="18">
    <source>
        <dbReference type="ARBA" id="ARBA00022949"/>
    </source>
</evidence>
<evidence type="ECO:0000256" key="27">
    <source>
        <dbReference type="ARBA" id="ARBA00023329"/>
    </source>
</evidence>
<dbReference type="InterPro" id="IPR030381">
    <property type="entry name" value="G_DYNAMIN_dom"/>
</dbReference>
<dbReference type="InterPro" id="IPR001849">
    <property type="entry name" value="PH_domain"/>
</dbReference>
<keyword evidence="27" id="KW-0968">Cytoplasmic vesicle</keyword>
<dbReference type="SMART" id="SM00053">
    <property type="entry name" value="DYNc"/>
    <property type="match status" value="1"/>
</dbReference>
<dbReference type="PANTHER" id="PTHR11566">
    <property type="entry name" value="DYNAMIN"/>
    <property type="match status" value="1"/>
</dbReference>
<evidence type="ECO:0000256" key="7">
    <source>
        <dbReference type="ARBA" id="ARBA00004600"/>
    </source>
</evidence>
<dbReference type="FunFam" id="2.30.29.30:FF:000010">
    <property type="entry name" value="dynamin-1 isoform X2"/>
    <property type="match status" value="1"/>
</dbReference>
<keyword evidence="11" id="KW-0254">Endocytosis</keyword>
<dbReference type="PANTHER" id="PTHR11566:SF23">
    <property type="entry name" value="DYNAMIN-2"/>
    <property type="match status" value="1"/>
</dbReference>
<dbReference type="GO" id="GO:0001931">
    <property type="term" value="C:uropod"/>
    <property type="evidence" value="ECO:0007669"/>
    <property type="project" value="UniProtKB-SubCell"/>
</dbReference>
<reference evidence="40" key="1">
    <citation type="submission" date="2021-04" db="EMBL/GenBank/DDBJ databases">
        <authorList>
            <consortium name="Wellcome Sanger Institute Data Sharing"/>
        </authorList>
    </citation>
    <scope>NUCLEOTIDE SEQUENCE [LARGE SCALE GENOMIC DNA]</scope>
</reference>
<evidence type="ECO:0000256" key="12">
    <source>
        <dbReference type="ARBA" id="ARBA00022599"/>
    </source>
</evidence>
<evidence type="ECO:0000256" key="4">
    <source>
        <dbReference type="ARBA" id="ARBA00004188"/>
    </source>
</evidence>
<evidence type="ECO:0000256" key="23">
    <source>
        <dbReference type="ARBA" id="ARBA00023175"/>
    </source>
</evidence>
<evidence type="ECO:0000256" key="17">
    <source>
        <dbReference type="ARBA" id="ARBA00022907"/>
    </source>
</evidence>
<keyword evidence="13" id="KW-0493">Microtubule</keyword>
<dbReference type="FunFam" id="3.40.50.300:FF:006105">
    <property type="entry name" value="Dynamin 2"/>
    <property type="match status" value="1"/>
</dbReference>
<reference evidence="40" key="2">
    <citation type="submission" date="2025-08" db="UniProtKB">
        <authorList>
            <consortium name="Ensembl"/>
        </authorList>
    </citation>
    <scope>IDENTIFICATION</scope>
</reference>
<dbReference type="InterPro" id="IPR022812">
    <property type="entry name" value="Dynamin"/>
</dbReference>
<dbReference type="InterPro" id="IPR003130">
    <property type="entry name" value="GED"/>
</dbReference>
<evidence type="ECO:0000256" key="36">
    <source>
        <dbReference type="SAM" id="MobiDB-lite"/>
    </source>
</evidence>
<keyword evidence="10" id="KW-0963">Cytoplasm</keyword>
<keyword evidence="19" id="KW-0007">Acetylation</keyword>
<dbReference type="GO" id="GO:0016185">
    <property type="term" value="P:synaptic vesicle budding from presynaptic endocytic zone membrane"/>
    <property type="evidence" value="ECO:0007669"/>
    <property type="project" value="TreeGrafter"/>
</dbReference>
<feature type="domain" description="PH" evidence="37">
    <location>
        <begin position="482"/>
        <end position="587"/>
    </location>
</feature>
<evidence type="ECO:0000256" key="6">
    <source>
        <dbReference type="ARBA" id="ARBA00004231"/>
    </source>
</evidence>
<dbReference type="SUPFAM" id="SSF52540">
    <property type="entry name" value="P-loop containing nucleoside triphosphate hydrolases"/>
    <property type="match status" value="1"/>
</dbReference>
<dbReference type="GO" id="GO:0014069">
    <property type="term" value="C:postsynaptic density"/>
    <property type="evidence" value="ECO:0007669"/>
    <property type="project" value="UniProtKB-SubCell"/>
</dbReference>
<keyword evidence="21 35" id="KW-0342">GTP-binding</keyword>
<dbReference type="Pfam" id="PF02212">
    <property type="entry name" value="GED"/>
    <property type="match status" value="1"/>
</dbReference>
<comment type="subcellular location">
    <subcellularLocation>
        <location evidence="6">Cell projection</location>
        <location evidence="6">Phagocytic cup</location>
    </subcellularLocation>
    <subcellularLocation>
        <location evidence="4">Cell projection</location>
        <location evidence="4">Podosome</location>
    </subcellularLocation>
    <subcellularLocation>
        <location evidence="33">Cell projection</location>
        <location evidence="33">Uropodium</location>
    </subcellularLocation>
    <subcellularLocation>
        <location evidence="1">Cytoplasm</location>
        <location evidence="1">Cytoskeleton</location>
        <location evidence="1">Microtubule organizing center</location>
        <location evidence="1">Centrosome</location>
        <location evidence="1">Centriole</location>
    </subcellularLocation>
    <subcellularLocation>
        <location evidence="2">Cytoplasmic vesicle</location>
        <location evidence="2">Clathrin-coated vesicle</location>
    </subcellularLocation>
    <subcellularLocation>
        <location evidence="31">Cytoplasmic vesicle</location>
        <location evidence="31">Phagosome membrane</location>
        <topology evidence="31">Peripheral membrane protein</topology>
    </subcellularLocation>
    <subcellularLocation>
        <location evidence="7">Membrane</location>
        <location evidence="7">Clathrin-coated pit</location>
    </subcellularLocation>
    <subcellularLocation>
        <location evidence="5">Midbody</location>
    </subcellularLocation>
    <subcellularLocation>
        <location evidence="30">Postsynaptic density</location>
    </subcellularLocation>
    <subcellularLocation>
        <location evidence="3">Recycling endosome</location>
    </subcellularLocation>
    <subcellularLocation>
        <location evidence="29">Synapse</location>
        <location evidence="29">Synaptosome</location>
    </subcellularLocation>
</comment>
<evidence type="ECO:0000256" key="30">
    <source>
        <dbReference type="ARBA" id="ARBA00034105"/>
    </source>
</evidence>
<evidence type="ECO:0000256" key="25">
    <source>
        <dbReference type="ARBA" id="ARBA00023212"/>
    </source>
</evidence>
<evidence type="ECO:0000256" key="5">
    <source>
        <dbReference type="ARBA" id="ARBA00004214"/>
    </source>
</evidence>
<keyword evidence="41" id="KW-1185">Reference proteome</keyword>
<dbReference type="CDD" id="cd01256">
    <property type="entry name" value="PH_dynamin"/>
    <property type="match status" value="1"/>
</dbReference>
<keyword evidence="15" id="KW-0967">Endosome</keyword>
<organism evidence="40 41">
    <name type="scientific">Anabas testudineus</name>
    <name type="common">Climbing perch</name>
    <name type="synonym">Anthias testudineus</name>
    <dbReference type="NCBI Taxonomy" id="64144"/>
    <lineage>
        <taxon>Eukaryota</taxon>
        <taxon>Metazoa</taxon>
        <taxon>Chordata</taxon>
        <taxon>Craniata</taxon>
        <taxon>Vertebrata</taxon>
        <taxon>Euteleostomi</taxon>
        <taxon>Actinopterygii</taxon>
        <taxon>Neopterygii</taxon>
        <taxon>Teleostei</taxon>
        <taxon>Neoteleostei</taxon>
        <taxon>Acanthomorphata</taxon>
        <taxon>Anabantaria</taxon>
        <taxon>Anabantiformes</taxon>
        <taxon>Anabantoidei</taxon>
        <taxon>Anabantidae</taxon>
        <taxon>Anabas</taxon>
    </lineage>
</organism>
<dbReference type="GO" id="GO:0003924">
    <property type="term" value="F:GTPase activity"/>
    <property type="evidence" value="ECO:0007669"/>
    <property type="project" value="InterPro"/>
</dbReference>
<dbReference type="GO" id="GO:0030496">
    <property type="term" value="C:midbody"/>
    <property type="evidence" value="ECO:0007669"/>
    <property type="project" value="UniProtKB-SubCell"/>
</dbReference>
<sequence>MGNRGMEDLIPLINKLQDAFSSIGQSCNLDLPQIAVVGGQSAGKSSVLENFVGRDFLPRGSGIVTRRPLILQLVNNKAEYAEFLHCKGKKFVDFDEVRAEIEAETDRITGSNKGISPIPINLRIYSPHVLNLTLIDLPGMTKVAVGDQPIDIEHQIRDMLLQFITKESCLILAVTPANTDLANSDALKIAKEVDPQGYIGVVNRSQKDIDGKKDIRVALAAERKFFLSHPAYRHMAERMGTPHLQKLLNQQLTNHIRDTLPGLRSKLQSQLLSLEKEVEEYKNFRPDDPTRKTKALLQMVQQFGVDFEKRIEGSGDQVDTNELSGGAKINRIFHERFPFELVKIVFDEKELRREISHAIKNVHGVRTGLFTPDLAFEVIVKKQIIKLKTPCLKCIDLVIQELINTFRQCSNKLNSYPRLREETERIVTTHVREREGKTKDQVLLLIDIELSYINTNHEDFIGFANAQQRNTAANKKRPMPNQVIRKGWLTINISIMKGGSKEYWFVLTAESLSWYKDEEEKEKKYMLPLDNLKLRDVEKGFMSTKHTFAIFNTEQRNVYKDLRQIELACESQDDVDSWKASFLRAGVYPEKDQTENEEAAPADTFSMDPQLERQVETIRNLVDSYIGIVNKSIRDLVPKTIMHLMINSAKDFIHSELLAYLYSSGDQNSLMEESADQAQRRDEMLRMYHALKEALLIIGDISANTISTPVPPPVNDTWIQEASPTPQRRPSPASAAPPTRPPAVRGPTPGPPMNPSPAFGVPLNPSPAFGAPPIPSRPGQPMNAYNSSLDPFSAPPQIPNRPARIPPGVPSRRPPGAPTHRPTIIRPAEPSLLD</sequence>
<evidence type="ECO:0000256" key="3">
    <source>
        <dbReference type="ARBA" id="ARBA00004172"/>
    </source>
</evidence>
<feature type="domain" description="GED" evidence="38">
    <location>
        <begin position="615"/>
        <end position="706"/>
    </location>
</feature>
<evidence type="ECO:0000256" key="19">
    <source>
        <dbReference type="ARBA" id="ARBA00022990"/>
    </source>
</evidence>
<keyword evidence="14 35" id="KW-0547">Nucleotide-binding</keyword>
<dbReference type="InterPro" id="IPR001401">
    <property type="entry name" value="Dynamin_GTPase"/>
</dbReference>
<evidence type="ECO:0000256" key="8">
    <source>
        <dbReference type="ARBA" id="ARBA00011980"/>
    </source>
</evidence>
<dbReference type="GeneTree" id="ENSGT00940000155764"/>
<evidence type="ECO:0000256" key="15">
    <source>
        <dbReference type="ARBA" id="ARBA00022753"/>
    </source>
</evidence>
<protein>
    <recommendedName>
        <fullName evidence="34">Dynamin-2</fullName>
        <ecNumber evidence="8">3.6.5.5</ecNumber>
    </recommendedName>
    <alternativeName>
        <fullName evidence="9">Interferon-induced GTP-binding protein Mx</fullName>
    </alternativeName>
    <alternativeName>
        <fullName evidence="28">Interferon-inducible Mx protein</fullName>
    </alternativeName>
</protein>
<evidence type="ECO:0000256" key="34">
    <source>
        <dbReference type="ARBA" id="ARBA00073712"/>
    </source>
</evidence>
<keyword evidence="17" id="KW-0581">Phagocytosis</keyword>
<evidence type="ECO:0000256" key="35">
    <source>
        <dbReference type="RuleBase" id="RU003932"/>
    </source>
</evidence>
<evidence type="ECO:0000256" key="32">
    <source>
        <dbReference type="ARBA" id="ARBA00050873"/>
    </source>
</evidence>
<evidence type="ECO:0000256" key="22">
    <source>
        <dbReference type="ARBA" id="ARBA00023136"/>
    </source>
</evidence>
<reference evidence="40" key="3">
    <citation type="submission" date="2025-09" db="UniProtKB">
        <authorList>
            <consortium name="Ensembl"/>
        </authorList>
    </citation>
    <scope>IDENTIFICATION</scope>
</reference>
<dbReference type="InterPro" id="IPR000375">
    <property type="entry name" value="Dynamin_stalk"/>
</dbReference>
<dbReference type="GO" id="GO:0055037">
    <property type="term" value="C:recycling endosome"/>
    <property type="evidence" value="ECO:0007669"/>
    <property type="project" value="UniProtKB-SubCell"/>
</dbReference>
<feature type="domain" description="Dynamin-type G" evidence="39">
    <location>
        <begin position="28"/>
        <end position="280"/>
    </location>
</feature>
<dbReference type="FunFam" id="1.20.120.1240:FF:000014">
    <property type="entry name" value="Dynamin 2b"/>
    <property type="match status" value="1"/>
</dbReference>
<dbReference type="GO" id="GO:0043005">
    <property type="term" value="C:neuron projection"/>
    <property type="evidence" value="ECO:0007669"/>
    <property type="project" value="UniProtKB-KW"/>
</dbReference>
<evidence type="ECO:0000256" key="10">
    <source>
        <dbReference type="ARBA" id="ARBA00022490"/>
    </source>
</evidence>
<dbReference type="Gene3D" id="1.20.120.1240">
    <property type="entry name" value="Dynamin, middle domain"/>
    <property type="match status" value="2"/>
</dbReference>
<keyword evidence="26" id="KW-0966">Cell projection</keyword>
<evidence type="ECO:0000259" key="37">
    <source>
        <dbReference type="PROSITE" id="PS50003"/>
    </source>
</evidence>
<keyword evidence="18" id="KW-0965">Cell junction</keyword>
<dbReference type="GO" id="GO:0098793">
    <property type="term" value="C:presynapse"/>
    <property type="evidence" value="ECO:0007669"/>
    <property type="project" value="GOC"/>
</dbReference>
<dbReference type="GO" id="GO:0006909">
    <property type="term" value="P:phagocytosis"/>
    <property type="evidence" value="ECO:0007669"/>
    <property type="project" value="UniProtKB-KW"/>
</dbReference>
<dbReference type="GO" id="GO:0005874">
    <property type="term" value="C:microtubule"/>
    <property type="evidence" value="ECO:0007669"/>
    <property type="project" value="UniProtKB-KW"/>
</dbReference>
<name>A0A7N6A1U3_ANATE</name>
<dbReference type="GO" id="GO:0030670">
    <property type="term" value="C:phagocytic vesicle membrane"/>
    <property type="evidence" value="ECO:0007669"/>
    <property type="project" value="UniProtKB-SubCell"/>
</dbReference>
<evidence type="ECO:0000256" key="11">
    <source>
        <dbReference type="ARBA" id="ARBA00022583"/>
    </source>
</evidence>
<dbReference type="PRINTS" id="PR00195">
    <property type="entry name" value="DYNAMIN"/>
</dbReference>
<keyword evidence="12" id="KW-0771">Synaptosome</keyword>
<dbReference type="GO" id="GO:0031623">
    <property type="term" value="P:receptor internalization"/>
    <property type="evidence" value="ECO:0007669"/>
    <property type="project" value="TreeGrafter"/>
</dbReference>
<dbReference type="InterPro" id="IPR020850">
    <property type="entry name" value="GED_dom"/>
</dbReference>
<comment type="catalytic activity">
    <reaction evidence="32">
        <text>GTP + H2O = GDP + phosphate + H(+)</text>
        <dbReference type="Rhea" id="RHEA:19669"/>
        <dbReference type="ChEBI" id="CHEBI:15377"/>
        <dbReference type="ChEBI" id="CHEBI:15378"/>
        <dbReference type="ChEBI" id="CHEBI:37565"/>
        <dbReference type="ChEBI" id="CHEBI:43474"/>
        <dbReference type="ChEBI" id="CHEBI:58189"/>
        <dbReference type="EC" id="3.6.5.5"/>
    </reaction>
    <physiologicalReaction direction="left-to-right" evidence="32">
        <dbReference type="Rhea" id="RHEA:19670"/>
    </physiologicalReaction>
</comment>
<dbReference type="Proteomes" id="UP000265040">
    <property type="component" value="Chromosome 8"/>
</dbReference>
<keyword evidence="22" id="KW-0472">Membrane</keyword>
<evidence type="ECO:0000256" key="31">
    <source>
        <dbReference type="ARBA" id="ARBA00046301"/>
    </source>
</evidence>
<dbReference type="InterPro" id="IPR027417">
    <property type="entry name" value="P-loop_NTPase"/>
</dbReference>
<dbReference type="SUPFAM" id="SSF50729">
    <property type="entry name" value="PH domain-like"/>
    <property type="match status" value="1"/>
</dbReference>
<dbReference type="FunFam" id="1.20.120.1240:FF:000019">
    <property type="entry name" value="Dynamin 2"/>
    <property type="match status" value="1"/>
</dbReference>
<dbReference type="Pfam" id="PF00169">
    <property type="entry name" value="PH"/>
    <property type="match status" value="1"/>
</dbReference>
<dbReference type="GO" id="GO:0005814">
    <property type="term" value="C:centriole"/>
    <property type="evidence" value="ECO:0007669"/>
    <property type="project" value="UniProtKB-SubCell"/>
</dbReference>
<keyword evidence="16" id="KW-0378">Hydrolase</keyword>
<proteinExistence type="inferred from homology"/>
<evidence type="ECO:0000256" key="33">
    <source>
        <dbReference type="ARBA" id="ARBA00060447"/>
    </source>
</evidence>
<evidence type="ECO:0000256" key="26">
    <source>
        <dbReference type="ARBA" id="ARBA00023273"/>
    </source>
</evidence>
<dbReference type="GO" id="GO:0001891">
    <property type="term" value="C:phagocytic cup"/>
    <property type="evidence" value="ECO:0007669"/>
    <property type="project" value="UniProtKB-SubCell"/>
</dbReference>
<keyword evidence="24" id="KW-0168">Coated pit</keyword>
<dbReference type="GO" id="GO:0005905">
    <property type="term" value="C:clathrin-coated pit"/>
    <property type="evidence" value="ECO:0007669"/>
    <property type="project" value="UniProtKB-SubCell"/>
</dbReference>
<evidence type="ECO:0000256" key="2">
    <source>
        <dbReference type="ARBA" id="ARBA00004132"/>
    </source>
</evidence>
<dbReference type="GO" id="GO:0030136">
    <property type="term" value="C:clathrin-coated vesicle"/>
    <property type="evidence" value="ECO:0007669"/>
    <property type="project" value="UniProtKB-SubCell"/>
</dbReference>
<evidence type="ECO:0000256" key="9">
    <source>
        <dbReference type="ARBA" id="ARBA00015210"/>
    </source>
</evidence>
<dbReference type="GO" id="GO:0008017">
    <property type="term" value="F:microtubule binding"/>
    <property type="evidence" value="ECO:0007669"/>
    <property type="project" value="TreeGrafter"/>
</dbReference>
<dbReference type="CDD" id="cd08771">
    <property type="entry name" value="DLP_1"/>
    <property type="match status" value="1"/>
</dbReference>
<dbReference type="PROSITE" id="PS50003">
    <property type="entry name" value="PH_DOMAIN"/>
    <property type="match status" value="1"/>
</dbReference>
<evidence type="ECO:0000256" key="21">
    <source>
        <dbReference type="ARBA" id="ARBA00023134"/>
    </source>
</evidence>
<feature type="region of interest" description="Disordered" evidence="36">
    <location>
        <begin position="708"/>
        <end position="834"/>
    </location>
</feature>
<feature type="compositionally biased region" description="Low complexity" evidence="36">
    <location>
        <begin position="722"/>
        <end position="747"/>
    </location>
</feature>
<evidence type="ECO:0000256" key="14">
    <source>
        <dbReference type="ARBA" id="ARBA00022741"/>
    </source>
</evidence>
<dbReference type="SMART" id="SM00233">
    <property type="entry name" value="PH"/>
    <property type="match status" value="1"/>
</dbReference>
<dbReference type="Gene3D" id="3.40.50.300">
    <property type="entry name" value="P-loop containing nucleotide triphosphate hydrolases"/>
    <property type="match status" value="1"/>
</dbReference>
<evidence type="ECO:0000313" key="41">
    <source>
        <dbReference type="Proteomes" id="UP000265040"/>
    </source>
</evidence>
<feature type="compositionally biased region" description="Pro residues" evidence="36">
    <location>
        <begin position="793"/>
        <end position="817"/>
    </location>
</feature>
<evidence type="ECO:0000256" key="24">
    <source>
        <dbReference type="ARBA" id="ARBA00023176"/>
    </source>
</evidence>
<evidence type="ECO:0000256" key="13">
    <source>
        <dbReference type="ARBA" id="ARBA00022701"/>
    </source>
</evidence>
<evidence type="ECO:0000259" key="39">
    <source>
        <dbReference type="PROSITE" id="PS51718"/>
    </source>
</evidence>
<evidence type="ECO:0000313" key="40">
    <source>
        <dbReference type="Ensembl" id="ENSATEP00000040080.1"/>
    </source>
</evidence>
<accession>A0A7N6A1U3</accession>
<dbReference type="GO" id="GO:0002102">
    <property type="term" value="C:podosome"/>
    <property type="evidence" value="ECO:0007669"/>
    <property type="project" value="UniProtKB-SubCell"/>
</dbReference>
<dbReference type="AlphaFoldDB" id="A0A7N6A1U3"/>
<dbReference type="PROSITE" id="PS51388">
    <property type="entry name" value="GED"/>
    <property type="match status" value="1"/>
</dbReference>
<keyword evidence="25" id="KW-0206">Cytoskeleton</keyword>
<dbReference type="GO" id="GO:0005525">
    <property type="term" value="F:GTP binding"/>
    <property type="evidence" value="ECO:0007669"/>
    <property type="project" value="UniProtKB-KW"/>
</dbReference>
<dbReference type="InterPro" id="IPR019762">
    <property type="entry name" value="Dynamin_GTPase_CS"/>
</dbReference>
<comment type="similarity">
    <text evidence="35">Belongs to the TRAFAC class dynamin-like GTPase superfamily. Dynamin/Fzo/YdjA family.</text>
</comment>
<keyword evidence="23" id="KW-0505">Motor protein</keyword>
<dbReference type="PROSITE" id="PS00410">
    <property type="entry name" value="G_DYNAMIN_1"/>
    <property type="match status" value="1"/>
</dbReference>
<dbReference type="SMART" id="SM00302">
    <property type="entry name" value="GED"/>
    <property type="match status" value="1"/>
</dbReference>
<dbReference type="Pfam" id="PF01031">
    <property type="entry name" value="Dynamin_M"/>
    <property type="match status" value="1"/>
</dbReference>
<evidence type="ECO:0000256" key="29">
    <source>
        <dbReference type="ARBA" id="ARBA00034102"/>
    </source>
</evidence>
<keyword evidence="20" id="KW-0770">Synapse</keyword>
<evidence type="ECO:0000256" key="28">
    <source>
        <dbReference type="ARBA" id="ARBA00031810"/>
    </source>
</evidence>
<dbReference type="Ensembl" id="ENSATET00000052913.2">
    <property type="protein sequence ID" value="ENSATEP00000040080.1"/>
    <property type="gene ID" value="ENSATEG00000023871.3"/>
</dbReference>
<dbReference type="PROSITE" id="PS51718">
    <property type="entry name" value="G_DYNAMIN_2"/>
    <property type="match status" value="1"/>
</dbReference>
<evidence type="ECO:0000259" key="38">
    <source>
        <dbReference type="PROSITE" id="PS51388"/>
    </source>
</evidence>
<evidence type="ECO:0000256" key="20">
    <source>
        <dbReference type="ARBA" id="ARBA00023018"/>
    </source>
</evidence>
<evidence type="ECO:0000256" key="16">
    <source>
        <dbReference type="ARBA" id="ARBA00022801"/>
    </source>
</evidence>
<dbReference type="EC" id="3.6.5.5" evidence="8"/>
<evidence type="ECO:0000256" key="1">
    <source>
        <dbReference type="ARBA" id="ARBA00004114"/>
    </source>
</evidence>